<proteinExistence type="predicted"/>
<keyword evidence="1" id="KW-0808">Transferase</keyword>
<evidence type="ECO:0000313" key="1">
    <source>
        <dbReference type="EMBL" id="KAH7664010.1"/>
    </source>
</evidence>
<dbReference type="EC" id="2.1.1.354" evidence="1"/>
<reference evidence="2" key="1">
    <citation type="journal article" date="2022" name="Nat. Commun.">
        <title>Chromosome evolution and the genetic basis of agronomically important traits in greater yam.</title>
        <authorList>
            <person name="Bredeson J.V."/>
            <person name="Lyons J.B."/>
            <person name="Oniyinde I.O."/>
            <person name="Okereke N.R."/>
            <person name="Kolade O."/>
            <person name="Nnabue I."/>
            <person name="Nwadili C.O."/>
            <person name="Hribova E."/>
            <person name="Parker M."/>
            <person name="Nwogha J."/>
            <person name="Shu S."/>
            <person name="Carlson J."/>
            <person name="Kariba R."/>
            <person name="Muthemba S."/>
            <person name="Knop K."/>
            <person name="Barton G.J."/>
            <person name="Sherwood A.V."/>
            <person name="Lopez-Montes A."/>
            <person name="Asiedu R."/>
            <person name="Jamnadass R."/>
            <person name="Muchugi A."/>
            <person name="Goodstein D."/>
            <person name="Egesi C.N."/>
            <person name="Featherston J."/>
            <person name="Asfaw A."/>
            <person name="Simpson G.G."/>
            <person name="Dolezel J."/>
            <person name="Hendre P.S."/>
            <person name="Van Deynze A."/>
            <person name="Kumar P.L."/>
            <person name="Obidiegwu J.E."/>
            <person name="Bhattacharjee R."/>
            <person name="Rokhsar D.S."/>
        </authorList>
    </citation>
    <scope>NUCLEOTIDE SEQUENCE [LARGE SCALE GENOMIC DNA]</scope>
    <source>
        <strain evidence="2">cv. TDa95/00328</strain>
    </source>
</reference>
<name>A0ACB7UTD0_DIOAL</name>
<dbReference type="EMBL" id="CM037024">
    <property type="protein sequence ID" value="KAH7664010.1"/>
    <property type="molecule type" value="Genomic_DNA"/>
</dbReference>
<gene>
    <name evidence="1" type="ORF">IHE45_14G092700</name>
</gene>
<accession>A0ACB7UTD0</accession>
<organism evidence="1 2">
    <name type="scientific">Dioscorea alata</name>
    <name type="common">Purple yam</name>
    <dbReference type="NCBI Taxonomy" id="55571"/>
    <lineage>
        <taxon>Eukaryota</taxon>
        <taxon>Viridiplantae</taxon>
        <taxon>Streptophyta</taxon>
        <taxon>Embryophyta</taxon>
        <taxon>Tracheophyta</taxon>
        <taxon>Spermatophyta</taxon>
        <taxon>Magnoliopsida</taxon>
        <taxon>Liliopsida</taxon>
        <taxon>Dioscoreales</taxon>
        <taxon>Dioscoreaceae</taxon>
        <taxon>Dioscorea</taxon>
    </lineage>
</organism>
<sequence length="765" mass="84526">MAPIDLPCDIDGVCMVCKKLASELEIIPCRTCATPWHAPCLSRPLGSVLSAWLCPDCSASPVDLSRPPAAAAAAAQSIGGSGGGLVASIRAIEADGSLTEKEKARRRQALVGGGDRMGEDSQEVENGGNGAFDLLDEKFNCSFCMQLLDRPVTTPCGHNFCLKCFQKWIGQGKRTCAKCRSPIPSKMASQPRVNSALVVAIRVARTTKPAASSSQLKVYHFIRNENRPEKAFTTERAKKAGKANACSGQIFVTVPPDHFGPILAEHDPKRNRGVLVGELWEDRLECRQWGAHLPHVAGIAGQSDYGAQSVALSGGYEDDEDHGDWFLYTGSGGRDLSGNKRTNKEHAFDQKFEKYNEALRVSCKKGFPVRVVRSHKEKRSAYAPESGVRYDGIYRIEKCWRKVGSQGFKVCRYLFVRCDNEPAPWTSDEKGDCPRPLPAIKELKHATDVTVRKERPAWDYDEGHGWRWTRSAPQSRKAIITGHSGEKRKGRPLANKASKMKRMVKELSCEICWKLMSFPLTTPCAHNFCKSCLLGSYTDQSFVRERTREGGRTLRTQKIVKKCPSCPNDISDFLQNPQVNRELMDLIDSIEMKSNEENAGSSEEGSDVLDKSEEDGKVSDESAPNNDETKATDKQINQMDGTALNEITSHDGDSLVNAVNSKTEDAEEETPTTTGRITRASKKRKTNTEKESPSTIGRITRASKKRKTNTEEENLSTTRRITRASSKLKQAENELSTPARNTRASIKRNANAVQNQLPAKKTLKS</sequence>
<keyword evidence="1" id="KW-0489">Methyltransferase</keyword>
<dbReference type="Proteomes" id="UP000827976">
    <property type="component" value="Chromosome 14"/>
</dbReference>
<evidence type="ECO:0000313" key="2">
    <source>
        <dbReference type="Proteomes" id="UP000827976"/>
    </source>
</evidence>
<comment type="caution">
    <text evidence="1">The sequence shown here is derived from an EMBL/GenBank/DDBJ whole genome shotgun (WGS) entry which is preliminary data.</text>
</comment>
<protein>
    <submittedName>
        <fullName evidence="1">Histone-lysine N-methyltransferase protein</fullName>
        <ecNumber evidence="1">2.1.1.354</ecNumber>
    </submittedName>
</protein>
<keyword evidence="2" id="KW-1185">Reference proteome</keyword>